<reference evidence="1 2" key="1">
    <citation type="submission" date="2018-10" db="EMBL/GenBank/DDBJ databases">
        <title>The genome of Lysobacter enzymogenes OH11.</title>
        <authorList>
            <person name="Liu F."/>
            <person name="Zhao Y."/>
            <person name="Qian G."/>
            <person name="Chen Y."/>
            <person name="Xu H."/>
        </authorList>
    </citation>
    <scope>NUCLEOTIDE SEQUENCE [LARGE SCALE GENOMIC DNA]</scope>
    <source>
        <strain evidence="1 2">OH11</strain>
    </source>
</reference>
<accession>A0A3N2RPK5</accession>
<dbReference type="Gene3D" id="3.40.50.300">
    <property type="entry name" value="P-loop containing nucleotide triphosphate hydrolases"/>
    <property type="match status" value="1"/>
</dbReference>
<dbReference type="AlphaFoldDB" id="A0A3N2RPK5"/>
<dbReference type="GO" id="GO:0016301">
    <property type="term" value="F:kinase activity"/>
    <property type="evidence" value="ECO:0007669"/>
    <property type="project" value="UniProtKB-KW"/>
</dbReference>
<comment type="caution">
    <text evidence="1">The sequence shown here is derived from an EMBL/GenBank/DDBJ whole genome shotgun (WGS) entry which is preliminary data.</text>
</comment>
<dbReference type="InterPro" id="IPR027417">
    <property type="entry name" value="P-loop_NTPase"/>
</dbReference>
<proteinExistence type="predicted"/>
<keyword evidence="1" id="KW-0418">Kinase</keyword>
<protein>
    <submittedName>
        <fullName evidence="1">Shikimate kinase</fullName>
    </submittedName>
</protein>
<keyword evidence="1" id="KW-0808">Transferase</keyword>
<evidence type="ECO:0000313" key="1">
    <source>
        <dbReference type="EMBL" id="ROU09364.1"/>
    </source>
</evidence>
<organism evidence="1 2">
    <name type="scientific">Lysobacter enzymogenes</name>
    <dbReference type="NCBI Taxonomy" id="69"/>
    <lineage>
        <taxon>Bacteria</taxon>
        <taxon>Pseudomonadati</taxon>
        <taxon>Pseudomonadota</taxon>
        <taxon>Gammaproteobacteria</taxon>
        <taxon>Lysobacterales</taxon>
        <taxon>Lysobacteraceae</taxon>
        <taxon>Lysobacter</taxon>
    </lineage>
</organism>
<gene>
    <name evidence="1" type="ORF">D9T17_00605</name>
</gene>
<dbReference type="SUPFAM" id="SSF52540">
    <property type="entry name" value="P-loop containing nucleoside triphosphate hydrolases"/>
    <property type="match status" value="1"/>
</dbReference>
<name>A0A3N2RPK5_LYSEN</name>
<dbReference type="RefSeq" id="WP_123645584.1">
    <property type="nucleotide sequence ID" value="NZ_RCTY01000001.1"/>
</dbReference>
<dbReference type="EMBL" id="RCTY01000001">
    <property type="protein sequence ID" value="ROU09364.1"/>
    <property type="molecule type" value="Genomic_DNA"/>
</dbReference>
<sequence length="177" mass="18951">MRVVFIHGPVASGKHTIGSLVAQALELPLFHNHLAVDAALALFEFGSPGFVRLRAAIWSAAFAEAAAAGRSFVFTFHPEASVDPALVETLAATVRAHGGEVVFVELRCAPQVLVERLGQPSRRRFGKLTDPDLYRAIERASGFAFAPLPTPLLCVDTDAQAPERSAQRIVAALRGLD</sequence>
<dbReference type="Proteomes" id="UP000275910">
    <property type="component" value="Unassembled WGS sequence"/>
</dbReference>
<evidence type="ECO:0000313" key="2">
    <source>
        <dbReference type="Proteomes" id="UP000275910"/>
    </source>
</evidence>